<organism evidence="1 2">
    <name type="scientific">Thalassiosira oceanica</name>
    <name type="common">Marine diatom</name>
    <dbReference type="NCBI Taxonomy" id="159749"/>
    <lineage>
        <taxon>Eukaryota</taxon>
        <taxon>Sar</taxon>
        <taxon>Stramenopiles</taxon>
        <taxon>Ochrophyta</taxon>
        <taxon>Bacillariophyta</taxon>
        <taxon>Coscinodiscophyceae</taxon>
        <taxon>Thalassiosirophycidae</taxon>
        <taxon>Thalassiosirales</taxon>
        <taxon>Thalassiosiraceae</taxon>
        <taxon>Thalassiosira</taxon>
    </lineage>
</organism>
<gene>
    <name evidence="1" type="ORF">THAOC_31701</name>
</gene>
<dbReference type="Proteomes" id="UP000266841">
    <property type="component" value="Unassembled WGS sequence"/>
</dbReference>
<name>K0RKI1_THAOC</name>
<accession>K0RKI1</accession>
<evidence type="ECO:0000313" key="2">
    <source>
        <dbReference type="Proteomes" id="UP000266841"/>
    </source>
</evidence>
<dbReference type="AlphaFoldDB" id="K0RKI1"/>
<comment type="caution">
    <text evidence="1">The sequence shown here is derived from an EMBL/GenBank/DDBJ whole genome shotgun (WGS) entry which is preliminary data.</text>
</comment>
<dbReference type="OrthoDB" id="341421at2759"/>
<keyword evidence="2" id="KW-1185">Reference proteome</keyword>
<evidence type="ECO:0000313" key="1">
    <source>
        <dbReference type="EMBL" id="EJK49426.1"/>
    </source>
</evidence>
<proteinExistence type="predicted"/>
<sequence>MGLGRFIRITRPPSGKAALLDKKAEVISLVPEAGHPLKYKYLIEVDGEQMTLPADALEPIKIEREEGEWGVTVNGLMYCPEHDLEVCGQCGVDHRYTNFFHEYSGDDAEDLVWNWQEGMSRIGAPSRKAPTKKGKKDFPGNPAVFRPVISDHLLLLTNRFNPSRLNVWYEQESADT</sequence>
<reference evidence="1 2" key="1">
    <citation type="journal article" date="2012" name="Genome Biol.">
        <title>Genome and low-iron response of an oceanic diatom adapted to chronic iron limitation.</title>
        <authorList>
            <person name="Lommer M."/>
            <person name="Specht M."/>
            <person name="Roy A.S."/>
            <person name="Kraemer L."/>
            <person name="Andreson R."/>
            <person name="Gutowska M.A."/>
            <person name="Wolf J."/>
            <person name="Bergner S.V."/>
            <person name="Schilhabel M.B."/>
            <person name="Klostermeier U.C."/>
            <person name="Beiko R.G."/>
            <person name="Rosenstiel P."/>
            <person name="Hippler M."/>
            <person name="Laroche J."/>
        </authorList>
    </citation>
    <scope>NUCLEOTIDE SEQUENCE [LARGE SCALE GENOMIC DNA]</scope>
    <source>
        <strain evidence="1 2">CCMP1005</strain>
    </source>
</reference>
<protein>
    <submittedName>
        <fullName evidence="1">Uncharacterized protein</fullName>
    </submittedName>
</protein>
<dbReference type="EMBL" id="AGNL01044816">
    <property type="protein sequence ID" value="EJK49426.1"/>
    <property type="molecule type" value="Genomic_DNA"/>
</dbReference>